<evidence type="ECO:0000256" key="10">
    <source>
        <dbReference type="ARBA" id="ARBA00048807"/>
    </source>
</evidence>
<dbReference type="Gene3D" id="3.30.479.10">
    <property type="entry name" value="6-pyruvoyl tetrahydropterin synthase/QueD"/>
    <property type="match status" value="1"/>
</dbReference>
<evidence type="ECO:0000256" key="1">
    <source>
        <dbReference type="ARBA" id="ARBA00001947"/>
    </source>
</evidence>
<evidence type="ECO:0000256" key="6">
    <source>
        <dbReference type="ARBA" id="ARBA00022723"/>
    </source>
</evidence>
<keyword evidence="8" id="KW-0456">Lyase</keyword>
<sequence length="192" mass="22273">MIIGKLFEFENAHIVRNCSSKRCKTSIHGHSYKLLLCLSAKRLDNAGMVYDFGLLKKEIKQIIDAFDHSICLWENDDINYINDIKKHSLRWISLPCNISAENLSIIFYALIYKILQNTKTQNNEDKIKINSIRLNETRTGFAQCEFDDVFDENGECVYDLNKIKFSDEINQENDNLLAKILNSNSFINPKEV</sequence>
<evidence type="ECO:0000313" key="12">
    <source>
        <dbReference type="Proteomes" id="UP000786183"/>
    </source>
</evidence>
<keyword evidence="12" id="KW-1185">Reference proteome</keyword>
<evidence type="ECO:0000256" key="7">
    <source>
        <dbReference type="ARBA" id="ARBA00022833"/>
    </source>
</evidence>
<keyword evidence="7" id="KW-0862">Zinc</keyword>
<reference evidence="11 12" key="1">
    <citation type="submission" date="2020-07" db="EMBL/GenBank/DDBJ databases">
        <title>Transfer of Campylobacter canadensis to the novel genus Avispirillum gen. nov., that also includes two novel species recovered from migratory waterfowl: Avispirillum anseris sp. nov. and Avispirillum brantae sp. nov.</title>
        <authorList>
            <person name="Miller W.G."/>
            <person name="Chapman M.H."/>
            <person name="Yee E."/>
            <person name="Inglis G.D."/>
        </authorList>
    </citation>
    <scope>NUCLEOTIDE SEQUENCE [LARGE SCALE GENOMIC DNA]</scope>
    <source>
        <strain evidence="11 12">L283</strain>
    </source>
</reference>
<evidence type="ECO:0000256" key="9">
    <source>
        <dbReference type="ARBA" id="ARBA00031449"/>
    </source>
</evidence>
<evidence type="ECO:0000256" key="3">
    <source>
        <dbReference type="ARBA" id="ARBA00008900"/>
    </source>
</evidence>
<comment type="cofactor">
    <cofactor evidence="1">
        <name>Zn(2+)</name>
        <dbReference type="ChEBI" id="CHEBI:29105"/>
    </cofactor>
</comment>
<evidence type="ECO:0000256" key="5">
    <source>
        <dbReference type="ARBA" id="ARBA00018141"/>
    </source>
</evidence>
<dbReference type="SUPFAM" id="SSF55620">
    <property type="entry name" value="Tetrahydrobiopterin biosynthesis enzymes-like"/>
    <property type="match status" value="1"/>
</dbReference>
<proteinExistence type="inferred from homology"/>
<evidence type="ECO:0000256" key="8">
    <source>
        <dbReference type="ARBA" id="ARBA00023239"/>
    </source>
</evidence>
<comment type="caution">
    <text evidence="11">The sequence shown here is derived from an EMBL/GenBank/DDBJ whole genome shotgun (WGS) entry which is preliminary data.</text>
</comment>
<dbReference type="PANTHER" id="PTHR12589">
    <property type="entry name" value="PYRUVOYL TETRAHYDROBIOPTERIN SYNTHASE"/>
    <property type="match status" value="1"/>
</dbReference>
<dbReference type="EC" id="4.1.2.50" evidence="4"/>
<dbReference type="RefSeq" id="WP_172233441.1">
    <property type="nucleotide sequence ID" value="NZ_CP035946.1"/>
</dbReference>
<dbReference type="InterPro" id="IPR038418">
    <property type="entry name" value="6-PTP_synth/QueD_sf"/>
</dbReference>
<evidence type="ECO:0000256" key="4">
    <source>
        <dbReference type="ARBA" id="ARBA00012982"/>
    </source>
</evidence>
<dbReference type="InterPro" id="IPR007115">
    <property type="entry name" value="6-PTP_synth/QueD"/>
</dbReference>
<organism evidence="11 12">
    <name type="scientific">Campylobacter canadensis</name>
    <dbReference type="NCBI Taxonomy" id="449520"/>
    <lineage>
        <taxon>Bacteria</taxon>
        <taxon>Pseudomonadati</taxon>
        <taxon>Campylobacterota</taxon>
        <taxon>Epsilonproteobacteria</taxon>
        <taxon>Campylobacterales</taxon>
        <taxon>Campylobacteraceae</taxon>
        <taxon>Campylobacter</taxon>
    </lineage>
</organism>
<dbReference type="Proteomes" id="UP000786183">
    <property type="component" value="Unassembled WGS sequence"/>
</dbReference>
<evidence type="ECO:0000256" key="2">
    <source>
        <dbReference type="ARBA" id="ARBA00005061"/>
    </source>
</evidence>
<dbReference type="Pfam" id="PF01242">
    <property type="entry name" value="PTPS"/>
    <property type="match status" value="1"/>
</dbReference>
<name>A0ABS7WRY8_9BACT</name>
<evidence type="ECO:0000313" key="11">
    <source>
        <dbReference type="EMBL" id="MBZ7987102.1"/>
    </source>
</evidence>
<comment type="similarity">
    <text evidence="3">Belongs to the PTPS family. QueD subfamily.</text>
</comment>
<dbReference type="EMBL" id="JACGBB010000004">
    <property type="protein sequence ID" value="MBZ7987102.1"/>
    <property type="molecule type" value="Genomic_DNA"/>
</dbReference>
<protein>
    <recommendedName>
        <fullName evidence="5">6-carboxy-5,6,7,8-tetrahydropterin synthase</fullName>
        <ecNumber evidence="4">4.1.2.50</ecNumber>
    </recommendedName>
    <alternativeName>
        <fullName evidence="9">Queuosine biosynthesis protein QueD</fullName>
    </alternativeName>
</protein>
<gene>
    <name evidence="11" type="ORF">AVCANL283_03070</name>
</gene>
<accession>A0ABS7WRY8</accession>
<comment type="pathway">
    <text evidence="2">Purine metabolism; 7-cyano-7-deazaguanine biosynthesis.</text>
</comment>
<keyword evidence="6" id="KW-0479">Metal-binding</keyword>
<dbReference type="PANTHER" id="PTHR12589:SF7">
    <property type="entry name" value="6-PYRUVOYL TETRAHYDROBIOPTERIN SYNTHASE"/>
    <property type="match status" value="1"/>
</dbReference>
<comment type="catalytic activity">
    <reaction evidence="10">
        <text>7,8-dihydroneopterin 3'-triphosphate + H2O = 6-carboxy-5,6,7,8-tetrahydropterin + triphosphate + acetaldehyde + 2 H(+)</text>
        <dbReference type="Rhea" id="RHEA:27966"/>
        <dbReference type="ChEBI" id="CHEBI:15343"/>
        <dbReference type="ChEBI" id="CHEBI:15377"/>
        <dbReference type="ChEBI" id="CHEBI:15378"/>
        <dbReference type="ChEBI" id="CHEBI:18036"/>
        <dbReference type="ChEBI" id="CHEBI:58462"/>
        <dbReference type="ChEBI" id="CHEBI:61032"/>
        <dbReference type="EC" id="4.1.2.50"/>
    </reaction>
</comment>